<evidence type="ECO:0000256" key="3">
    <source>
        <dbReference type="SAM" id="SignalP"/>
    </source>
</evidence>
<feature type="compositionally biased region" description="Pro residues" evidence="1">
    <location>
        <begin position="196"/>
        <end position="211"/>
    </location>
</feature>
<feature type="non-terminal residue" evidence="4">
    <location>
        <position position="1"/>
    </location>
</feature>
<keyword evidence="2" id="KW-0472">Membrane</keyword>
<keyword evidence="2" id="KW-0812">Transmembrane</keyword>
<dbReference type="AlphaFoldDB" id="A0A164YHY5"/>
<organism evidence="4 5">
    <name type="scientific">Sistotremastrum niveocremeum HHB9708</name>
    <dbReference type="NCBI Taxonomy" id="1314777"/>
    <lineage>
        <taxon>Eukaryota</taxon>
        <taxon>Fungi</taxon>
        <taxon>Dikarya</taxon>
        <taxon>Basidiomycota</taxon>
        <taxon>Agaricomycotina</taxon>
        <taxon>Agaricomycetes</taxon>
        <taxon>Sistotremastrales</taxon>
        <taxon>Sistotremastraceae</taxon>
        <taxon>Sertulicium</taxon>
        <taxon>Sertulicium niveocremeum</taxon>
    </lineage>
</organism>
<gene>
    <name evidence="4" type="ORF">SISNIDRAFT_450703</name>
</gene>
<evidence type="ECO:0000256" key="1">
    <source>
        <dbReference type="SAM" id="MobiDB-lite"/>
    </source>
</evidence>
<evidence type="ECO:0000256" key="2">
    <source>
        <dbReference type="SAM" id="Phobius"/>
    </source>
</evidence>
<evidence type="ECO:0008006" key="6">
    <source>
        <dbReference type="Google" id="ProtNLM"/>
    </source>
</evidence>
<evidence type="ECO:0000313" key="5">
    <source>
        <dbReference type="Proteomes" id="UP000076722"/>
    </source>
</evidence>
<keyword evidence="5" id="KW-1185">Reference proteome</keyword>
<evidence type="ECO:0000313" key="4">
    <source>
        <dbReference type="EMBL" id="KZS96934.1"/>
    </source>
</evidence>
<protein>
    <recommendedName>
        <fullName evidence="6">DUF1753-domain-containing protein</fullName>
    </recommendedName>
</protein>
<sequence length="239" mass="26391">MGFAAWLWTLLWISNFQDISGDRSHNLPKFVVFDIVLGALYISVTAMETFGIAAVYLQNLALVRLYVGMSLLAAFIVSGAELLNIVLHFTLKDTLINECTQAATNETISFNFGFFGGHTSEVLTPDEAKQWCNNAWSHDTFSDFAWFLVGTILGLLFASTVYSYYHQLLDPTSVASRLPRATEDVNLNTFPSNSYAPPPGLPPSTSAPPYDPAKLPKYGADAGYTRFDDTKEGQSKFDD</sequence>
<accession>A0A164YHY5</accession>
<dbReference type="Proteomes" id="UP000076722">
    <property type="component" value="Unassembled WGS sequence"/>
</dbReference>
<proteinExistence type="predicted"/>
<feature type="chain" id="PRO_5007854658" description="DUF1753-domain-containing protein" evidence="3">
    <location>
        <begin position="22"/>
        <end position="239"/>
    </location>
</feature>
<name>A0A164YHY5_9AGAM</name>
<dbReference type="OrthoDB" id="3352285at2759"/>
<feature type="transmembrane region" description="Helical" evidence="2">
    <location>
        <begin position="63"/>
        <end position="87"/>
    </location>
</feature>
<reference evidence="4 5" key="1">
    <citation type="journal article" date="2016" name="Mol. Biol. Evol.">
        <title>Comparative Genomics of Early-Diverging Mushroom-Forming Fungi Provides Insights into the Origins of Lignocellulose Decay Capabilities.</title>
        <authorList>
            <person name="Nagy L.G."/>
            <person name="Riley R."/>
            <person name="Tritt A."/>
            <person name="Adam C."/>
            <person name="Daum C."/>
            <person name="Floudas D."/>
            <person name="Sun H."/>
            <person name="Yadav J.S."/>
            <person name="Pangilinan J."/>
            <person name="Larsson K.H."/>
            <person name="Matsuura K."/>
            <person name="Barry K."/>
            <person name="Labutti K."/>
            <person name="Kuo R."/>
            <person name="Ohm R.A."/>
            <person name="Bhattacharya S.S."/>
            <person name="Shirouzu T."/>
            <person name="Yoshinaga Y."/>
            <person name="Martin F.M."/>
            <person name="Grigoriev I.V."/>
            <person name="Hibbett D.S."/>
        </authorList>
    </citation>
    <scope>NUCLEOTIDE SEQUENCE [LARGE SCALE GENOMIC DNA]</scope>
    <source>
        <strain evidence="4 5">HHB9708</strain>
    </source>
</reference>
<feature type="transmembrane region" description="Helical" evidence="2">
    <location>
        <begin position="32"/>
        <end position="56"/>
    </location>
</feature>
<feature type="compositionally biased region" description="Basic and acidic residues" evidence="1">
    <location>
        <begin position="226"/>
        <end position="239"/>
    </location>
</feature>
<dbReference type="EMBL" id="KV419398">
    <property type="protein sequence ID" value="KZS96934.1"/>
    <property type="molecule type" value="Genomic_DNA"/>
</dbReference>
<keyword evidence="2" id="KW-1133">Transmembrane helix</keyword>
<feature type="region of interest" description="Disordered" evidence="1">
    <location>
        <begin position="188"/>
        <end position="239"/>
    </location>
</feature>
<keyword evidence="3" id="KW-0732">Signal</keyword>
<feature type="transmembrane region" description="Helical" evidence="2">
    <location>
        <begin position="144"/>
        <end position="165"/>
    </location>
</feature>
<feature type="signal peptide" evidence="3">
    <location>
        <begin position="1"/>
        <end position="21"/>
    </location>
</feature>